<protein>
    <submittedName>
        <fullName evidence="1">Uncharacterized protein</fullName>
    </submittedName>
</protein>
<organism evidence="1 2">
    <name type="scientific">Podila minutissima</name>
    <dbReference type="NCBI Taxonomy" id="64525"/>
    <lineage>
        <taxon>Eukaryota</taxon>
        <taxon>Fungi</taxon>
        <taxon>Fungi incertae sedis</taxon>
        <taxon>Mucoromycota</taxon>
        <taxon>Mortierellomycotina</taxon>
        <taxon>Mortierellomycetes</taxon>
        <taxon>Mortierellales</taxon>
        <taxon>Mortierellaceae</taxon>
        <taxon>Podila</taxon>
    </lineage>
</organism>
<sequence length="68" mass="7252">SPDPQYIILNSNQTVQAINLATANGTFVTMTNITDTMKPPALTMDPLPLTRGATECEGSCKKNTKVIA</sequence>
<dbReference type="EMBL" id="JAAAUY010003278">
    <property type="protein sequence ID" value="KAF9307699.1"/>
    <property type="molecule type" value="Genomic_DNA"/>
</dbReference>
<name>A0A9P5S890_9FUNG</name>
<feature type="non-terminal residue" evidence="1">
    <location>
        <position position="68"/>
    </location>
</feature>
<dbReference type="AlphaFoldDB" id="A0A9P5S890"/>
<feature type="non-terminal residue" evidence="1">
    <location>
        <position position="1"/>
    </location>
</feature>
<evidence type="ECO:0000313" key="2">
    <source>
        <dbReference type="Proteomes" id="UP000696485"/>
    </source>
</evidence>
<keyword evidence="2" id="KW-1185">Reference proteome</keyword>
<reference evidence="1" key="1">
    <citation type="journal article" date="2020" name="Fungal Divers.">
        <title>Resolving the Mortierellaceae phylogeny through synthesis of multi-gene phylogenetics and phylogenomics.</title>
        <authorList>
            <person name="Vandepol N."/>
            <person name="Liber J."/>
            <person name="Desiro A."/>
            <person name="Na H."/>
            <person name="Kennedy M."/>
            <person name="Barry K."/>
            <person name="Grigoriev I.V."/>
            <person name="Miller A.N."/>
            <person name="O'Donnell K."/>
            <person name="Stajich J.E."/>
            <person name="Bonito G."/>
        </authorList>
    </citation>
    <scope>NUCLEOTIDE SEQUENCE</scope>
    <source>
        <strain evidence="1">NVP1</strain>
    </source>
</reference>
<evidence type="ECO:0000313" key="1">
    <source>
        <dbReference type="EMBL" id="KAF9307699.1"/>
    </source>
</evidence>
<gene>
    <name evidence="1" type="ORF">BG006_005769</name>
</gene>
<dbReference type="Proteomes" id="UP000696485">
    <property type="component" value="Unassembled WGS sequence"/>
</dbReference>
<accession>A0A9P5S890</accession>
<proteinExistence type="predicted"/>
<comment type="caution">
    <text evidence="1">The sequence shown here is derived from an EMBL/GenBank/DDBJ whole genome shotgun (WGS) entry which is preliminary data.</text>
</comment>